<dbReference type="InterPro" id="IPR020845">
    <property type="entry name" value="AMP-binding_CS"/>
</dbReference>
<dbReference type="EMBL" id="SGPM01000111">
    <property type="protein sequence ID" value="THH29715.1"/>
    <property type="molecule type" value="Genomic_DNA"/>
</dbReference>
<protein>
    <recommendedName>
        <fullName evidence="3">AMP-dependent synthetase/ligase domain-containing protein</fullName>
    </recommendedName>
</protein>
<dbReference type="SUPFAM" id="SSF56801">
    <property type="entry name" value="Acetyl-CoA synthetase-like"/>
    <property type="match status" value="1"/>
</dbReference>
<evidence type="ECO:0000313" key="5">
    <source>
        <dbReference type="Proteomes" id="UP000308730"/>
    </source>
</evidence>
<evidence type="ECO:0000256" key="2">
    <source>
        <dbReference type="ARBA" id="ARBA00022840"/>
    </source>
</evidence>
<dbReference type="PANTHER" id="PTHR43272:SF33">
    <property type="entry name" value="AMP-BINDING DOMAIN-CONTAINING PROTEIN-RELATED"/>
    <property type="match status" value="1"/>
</dbReference>
<evidence type="ECO:0000259" key="3">
    <source>
        <dbReference type="Pfam" id="PF00501"/>
    </source>
</evidence>
<keyword evidence="2" id="KW-0067">ATP-binding</keyword>
<dbReference type="GO" id="GO:0016020">
    <property type="term" value="C:membrane"/>
    <property type="evidence" value="ECO:0007669"/>
    <property type="project" value="TreeGrafter"/>
</dbReference>
<keyword evidence="1" id="KW-0547">Nucleotide-binding</keyword>
<reference evidence="4 5" key="1">
    <citation type="submission" date="2019-02" db="EMBL/GenBank/DDBJ databases">
        <title>Genome sequencing of the rare red list fungi Antrodiella citrinella (Flaviporus citrinellus).</title>
        <authorList>
            <person name="Buettner E."/>
            <person name="Kellner H."/>
        </authorList>
    </citation>
    <scope>NUCLEOTIDE SEQUENCE [LARGE SCALE GENOMIC DNA]</scope>
    <source>
        <strain evidence="4 5">DSM 108506</strain>
    </source>
</reference>
<proteinExistence type="predicted"/>
<dbReference type="GO" id="GO:0004467">
    <property type="term" value="F:long-chain fatty acid-CoA ligase activity"/>
    <property type="evidence" value="ECO:0007669"/>
    <property type="project" value="TreeGrafter"/>
</dbReference>
<dbReference type="GO" id="GO:0005783">
    <property type="term" value="C:endoplasmic reticulum"/>
    <property type="evidence" value="ECO:0007669"/>
    <property type="project" value="TreeGrafter"/>
</dbReference>
<dbReference type="InterPro" id="IPR042099">
    <property type="entry name" value="ANL_N_sf"/>
</dbReference>
<dbReference type="InterPro" id="IPR000873">
    <property type="entry name" value="AMP-dep_synth/lig_dom"/>
</dbReference>
<feature type="domain" description="AMP-dependent synthetase/ligase" evidence="3">
    <location>
        <begin position="88"/>
        <end position="499"/>
    </location>
</feature>
<dbReference type="PROSITE" id="PS00455">
    <property type="entry name" value="AMP_BINDING"/>
    <property type="match status" value="1"/>
</dbReference>
<dbReference type="OrthoDB" id="1700726at2759"/>
<dbReference type="PANTHER" id="PTHR43272">
    <property type="entry name" value="LONG-CHAIN-FATTY-ACID--COA LIGASE"/>
    <property type="match status" value="1"/>
</dbReference>
<comment type="caution">
    <text evidence="4">The sequence shown here is derived from an EMBL/GenBank/DDBJ whole genome shotgun (WGS) entry which is preliminary data.</text>
</comment>
<dbReference type="GO" id="GO:0005524">
    <property type="term" value="F:ATP binding"/>
    <property type="evidence" value="ECO:0007669"/>
    <property type="project" value="UniProtKB-KW"/>
</dbReference>
<evidence type="ECO:0000256" key="1">
    <source>
        <dbReference type="ARBA" id="ARBA00022741"/>
    </source>
</evidence>
<dbReference type="Gene3D" id="3.40.50.12780">
    <property type="entry name" value="N-terminal domain of ligase-like"/>
    <property type="match status" value="1"/>
</dbReference>
<organism evidence="4 5">
    <name type="scientific">Antrodiella citrinella</name>
    <dbReference type="NCBI Taxonomy" id="2447956"/>
    <lineage>
        <taxon>Eukaryota</taxon>
        <taxon>Fungi</taxon>
        <taxon>Dikarya</taxon>
        <taxon>Basidiomycota</taxon>
        <taxon>Agaricomycotina</taxon>
        <taxon>Agaricomycetes</taxon>
        <taxon>Polyporales</taxon>
        <taxon>Steccherinaceae</taxon>
        <taxon>Antrodiella</taxon>
    </lineage>
</organism>
<accession>A0A4S4MUU0</accession>
<keyword evidence="5" id="KW-1185">Reference proteome</keyword>
<dbReference type="AlphaFoldDB" id="A0A4S4MUU0"/>
<dbReference type="Proteomes" id="UP000308730">
    <property type="component" value="Unassembled WGS sequence"/>
</dbReference>
<sequence length="707" mass="77135">MAPPYLQFPVPYLKIDLDEQSLEVPGTKRAGQTAHYRNASLPFVGLDSPGTVKNLQEVFENGLYYGGPDAPCLGQRTLISKEPLRWADSLEWQSYGTVDARRRAIGSGIYKLFRDGVVGGGTLQTVGIWSRNVANWQLIDLSLHLFNLVNVALYDTLGRDSVEHVINHAETSIVFASTQNIPTLLQLSHRTPCLKVIVVIEELEEEAKCILTMWARSHNVKLMEFSEIEALGQAHPCKPLPASSDAIATICYTSGTTGVPKGVVLTQGSLAIGAHALLYGGKFDGEPVVEFSYLPLAHIFERVVQLSVFVSGGSVGFGTGDPLRLIEDMQLVKPTILVSVPRVMNRIVAAAMAASKAPGLKGTLFNYALATKLANFRKNGETKHVLWDRLIFSKIQAILGGKLKMLGLGSAPMHPVGLEFLKISLGCQVIEGYGSTENCGAGGRAVAFDPTSAGTVGPPGISMEWKLVNVPALDYSSEDKPNPRGEICTRGATQFTGYFKDETNTKAAIDKEGWFHTGDVGELDSKGRFKIIDRVKNIMKLAQGEYVAVERIETMYSASPVVAQLYVHGDSLQSYLVAVLVPDPVQLASIASIVLKARVVPDDHGRLGQAIADPQVVDALFTELAKEGNKNDLKGYEHIVPVYPTVRSQARRFEKIKRIHVTLDLCTVEEGTLTPTLKIRRKDAYNKWKGAIDAMYKLPEPTTRALL</sequence>
<name>A0A4S4MUU0_9APHY</name>
<evidence type="ECO:0000313" key="4">
    <source>
        <dbReference type="EMBL" id="THH29715.1"/>
    </source>
</evidence>
<gene>
    <name evidence="4" type="ORF">EUX98_g4475</name>
</gene>
<dbReference type="Pfam" id="PF00501">
    <property type="entry name" value="AMP-binding"/>
    <property type="match status" value="1"/>
</dbReference>